<keyword evidence="1" id="KW-0812">Transmembrane</keyword>
<evidence type="ECO:0000313" key="2">
    <source>
        <dbReference type="EMBL" id="GAN64511.1"/>
    </source>
</evidence>
<evidence type="ECO:0000313" key="3">
    <source>
        <dbReference type="EMBL" id="GEN04190.1"/>
    </source>
</evidence>
<dbReference type="EMBL" id="BJXQ01000014">
    <property type="protein sequence ID" value="GEN04190.1"/>
    <property type="molecule type" value="Genomic_DNA"/>
</dbReference>
<reference evidence="2 4" key="1">
    <citation type="submission" date="2012-11" db="EMBL/GenBank/DDBJ databases">
        <title>Whole genome sequence of Acetobacter indonesiensis 5H-1.</title>
        <authorList>
            <person name="Azuma Y."/>
            <person name="Higashiura N."/>
            <person name="Hirakawa H."/>
            <person name="Matsushita K."/>
        </authorList>
    </citation>
    <scope>NUCLEOTIDE SEQUENCE [LARGE SCALE GENOMIC DNA]</scope>
    <source>
        <strain evidence="2 4">5H-1</strain>
    </source>
</reference>
<gene>
    <name evidence="2" type="ORF">Abin_081_042</name>
    <name evidence="3" type="ORF">AIN02nite_22150</name>
</gene>
<protein>
    <submittedName>
        <fullName evidence="3">Uncharacterized protein</fullName>
    </submittedName>
</protein>
<keyword evidence="1" id="KW-0472">Membrane</keyword>
<keyword evidence="1" id="KW-1133">Transmembrane helix</keyword>
<dbReference type="AlphaFoldDB" id="A0A6N3T7X6"/>
<proteinExistence type="predicted"/>
<dbReference type="EMBL" id="BAMW01000078">
    <property type="protein sequence ID" value="GAN64511.1"/>
    <property type="molecule type" value="Genomic_DNA"/>
</dbReference>
<reference evidence="3 5" key="2">
    <citation type="submission" date="2019-07" db="EMBL/GenBank/DDBJ databases">
        <title>Whole genome shotgun sequence of Acetobacter indonesiensis NBRC 16471.</title>
        <authorList>
            <person name="Hosoyama A."/>
            <person name="Uohara A."/>
            <person name="Ohji S."/>
            <person name="Ichikawa N."/>
        </authorList>
    </citation>
    <scope>NUCLEOTIDE SEQUENCE [LARGE SCALE GENOMIC DNA]</scope>
    <source>
        <strain evidence="3 5">NBRC 16471</strain>
    </source>
</reference>
<keyword evidence="4" id="KW-1185">Reference proteome</keyword>
<sequence length="62" mass="7401">MPFHHILLDDALIRQWAMTANYSASMMLLIIVRNKKEVLSFHKRQDVLHPGYNSAHRRTKLW</sequence>
<comment type="caution">
    <text evidence="3">The sequence shown here is derived from an EMBL/GenBank/DDBJ whole genome shotgun (WGS) entry which is preliminary data.</text>
</comment>
<dbReference type="Proteomes" id="UP000032673">
    <property type="component" value="Unassembled WGS sequence"/>
</dbReference>
<feature type="transmembrane region" description="Helical" evidence="1">
    <location>
        <begin position="12"/>
        <end position="32"/>
    </location>
</feature>
<evidence type="ECO:0000313" key="4">
    <source>
        <dbReference type="Proteomes" id="UP000032673"/>
    </source>
</evidence>
<evidence type="ECO:0000313" key="5">
    <source>
        <dbReference type="Proteomes" id="UP000321104"/>
    </source>
</evidence>
<accession>A0A6N3T7X6</accession>
<organism evidence="3 5">
    <name type="scientific">Acetobacter indonesiensis</name>
    <dbReference type="NCBI Taxonomy" id="104101"/>
    <lineage>
        <taxon>Bacteria</taxon>
        <taxon>Pseudomonadati</taxon>
        <taxon>Pseudomonadota</taxon>
        <taxon>Alphaproteobacteria</taxon>
        <taxon>Acetobacterales</taxon>
        <taxon>Acetobacteraceae</taxon>
        <taxon>Acetobacter</taxon>
    </lineage>
</organism>
<dbReference type="Proteomes" id="UP000321104">
    <property type="component" value="Unassembled WGS sequence"/>
</dbReference>
<name>A0A6N3T7X6_9PROT</name>
<evidence type="ECO:0000256" key="1">
    <source>
        <dbReference type="SAM" id="Phobius"/>
    </source>
</evidence>